<dbReference type="Proteomes" id="UP001164819">
    <property type="component" value="Chromosome"/>
</dbReference>
<dbReference type="InterPro" id="IPR029058">
    <property type="entry name" value="AB_hydrolase_fold"/>
</dbReference>
<dbReference type="InterPro" id="IPR008886">
    <property type="entry name" value="UPF0227/Esterase_YqiA"/>
</dbReference>
<dbReference type="PANTHER" id="PTHR35602">
    <property type="entry name" value="ESTERASE YQIA-RELATED"/>
    <property type="match status" value="1"/>
</dbReference>
<name>A0A9E9LB48_9BURK</name>
<dbReference type="Pfam" id="PF05728">
    <property type="entry name" value="UPF0227"/>
    <property type="match status" value="1"/>
</dbReference>
<reference evidence="1" key="1">
    <citation type="journal article" date="2022" name="Front. Microbiol.">
        <title>New perspectives on an old grouping: The genomic and phenotypic variability of Oxalobacter formigenes and the implications for calcium oxalate stone prevention.</title>
        <authorList>
            <person name="Chmiel J.A."/>
            <person name="Carr C."/>
            <person name="Stuivenberg G.A."/>
            <person name="Venema R."/>
            <person name="Chanyi R.M."/>
            <person name="Al K.F."/>
            <person name="Giguere D."/>
            <person name="Say H."/>
            <person name="Akouris P.P."/>
            <person name="Dominguez Romero S.A."/>
            <person name="Kwong A."/>
            <person name="Tai V."/>
            <person name="Koval S.F."/>
            <person name="Razvi H."/>
            <person name="Bjazevic J."/>
            <person name="Burton J.P."/>
        </authorList>
    </citation>
    <scope>NUCLEOTIDE SEQUENCE</scope>
    <source>
        <strain evidence="1">OxK</strain>
    </source>
</reference>
<dbReference type="AlphaFoldDB" id="A0A9E9LB48"/>
<protein>
    <submittedName>
        <fullName evidence="1">Esterase</fullName>
    </submittedName>
</protein>
<dbReference type="RefSeq" id="WP_269283957.1">
    <property type="nucleotide sequence ID" value="NZ_CP098251.1"/>
</dbReference>
<organism evidence="1">
    <name type="scientific">Oxalobacter aliiformigenes</name>
    <dbReference type="NCBI Taxonomy" id="2946593"/>
    <lineage>
        <taxon>Bacteria</taxon>
        <taxon>Pseudomonadati</taxon>
        <taxon>Pseudomonadota</taxon>
        <taxon>Betaproteobacteria</taxon>
        <taxon>Burkholderiales</taxon>
        <taxon>Oxalobacteraceae</taxon>
        <taxon>Oxalobacter</taxon>
    </lineage>
</organism>
<dbReference type="Gene3D" id="3.40.50.1820">
    <property type="entry name" value="alpha/beta hydrolase"/>
    <property type="match status" value="1"/>
</dbReference>
<dbReference type="EMBL" id="CP098251">
    <property type="protein sequence ID" value="WAV91675.1"/>
    <property type="molecule type" value="Genomic_DNA"/>
</dbReference>
<accession>A0A9E9LB48</accession>
<dbReference type="PANTHER" id="PTHR35602:SF3">
    <property type="entry name" value="ESTERASE YQIA"/>
    <property type="match status" value="1"/>
</dbReference>
<evidence type="ECO:0000313" key="1">
    <source>
        <dbReference type="EMBL" id="WAV91675.1"/>
    </source>
</evidence>
<dbReference type="SUPFAM" id="SSF53474">
    <property type="entry name" value="alpha/beta-Hydrolases"/>
    <property type="match status" value="1"/>
</dbReference>
<sequence>MTKAILYLHGFQSSPFSFKAQLISRAVENAGDGFRYFCPQLPLSPDKSIEIASDTIRGYPAESLVIIGSSLGGYYANWLAEQYRCKAILLNPVIDPWRIKILDDLPDRSDLRVREWLDFREKYQSELEAVRVTSITDPERYLLFAAKGDELLDWHLMQSHYQAANQIIIEGSDHGLSDFAQYLERVLLFCGIRQ</sequence>
<proteinExistence type="predicted"/>
<gene>
    <name evidence="1" type="ORF">NB646_02665</name>
</gene>